<comment type="caution">
    <text evidence="1">The sequence shown here is derived from an EMBL/GenBank/DDBJ whole genome shotgun (WGS) entry which is preliminary data.</text>
</comment>
<name>A0A941IX43_9BACT</name>
<protein>
    <submittedName>
        <fullName evidence="1">Uncharacterized protein</fullName>
    </submittedName>
</protein>
<proteinExistence type="predicted"/>
<reference evidence="1" key="2">
    <citation type="submission" date="2021-04" db="EMBL/GenBank/DDBJ databases">
        <authorList>
            <person name="Zhang T."/>
            <person name="Zhang Y."/>
            <person name="Lu D."/>
            <person name="Zuo D."/>
            <person name="Du Z."/>
        </authorList>
    </citation>
    <scope>NUCLEOTIDE SEQUENCE</scope>
    <source>
        <strain evidence="1">JR1</strain>
    </source>
</reference>
<organism evidence="1 2">
    <name type="scientific">Carboxylicivirga sediminis</name>
    <dbReference type="NCBI Taxonomy" id="2006564"/>
    <lineage>
        <taxon>Bacteria</taxon>
        <taxon>Pseudomonadati</taxon>
        <taxon>Bacteroidota</taxon>
        <taxon>Bacteroidia</taxon>
        <taxon>Marinilabiliales</taxon>
        <taxon>Marinilabiliaceae</taxon>
        <taxon>Carboxylicivirga</taxon>
    </lineage>
</organism>
<dbReference type="AlphaFoldDB" id="A0A941IX43"/>
<gene>
    <name evidence="1" type="ORF">KDU71_12660</name>
</gene>
<accession>A0A941IX43</accession>
<dbReference type="EMBL" id="JAGTAR010000019">
    <property type="protein sequence ID" value="MBR8536416.1"/>
    <property type="molecule type" value="Genomic_DNA"/>
</dbReference>
<evidence type="ECO:0000313" key="2">
    <source>
        <dbReference type="Proteomes" id="UP000679220"/>
    </source>
</evidence>
<evidence type="ECO:0000313" key="1">
    <source>
        <dbReference type="EMBL" id="MBR8536416.1"/>
    </source>
</evidence>
<dbReference type="Proteomes" id="UP000679220">
    <property type="component" value="Unassembled WGS sequence"/>
</dbReference>
<sequence>MSRSQESVLEKNRVLIEGVNGSTAIKARIAPVYPEERLATGPVLYETARIALNSQAAEKAEGVAAVKAFNTAKDAVHDHFVTTRNWLRYFFKSDVDMQNVAYLNEEIPTNYAQWDNLVERTFNALNSTPALIEKLAVVDITPEKVAGWQGDLKAVGQLKVVAEKEDGEAQAASVKKQEAMAELAAYCSDLRECLNLFYQGSERQVLEQVGIVVK</sequence>
<keyword evidence="2" id="KW-1185">Reference proteome</keyword>
<reference evidence="1" key="1">
    <citation type="journal article" date="2018" name="Int. J. Syst. Evol. Microbiol.">
        <title>Carboxylicivirga sediminis sp. nov., isolated from coastal sediment.</title>
        <authorList>
            <person name="Wang F.Q."/>
            <person name="Ren L.H."/>
            <person name="Zou R.J."/>
            <person name="Sun Y.Z."/>
            <person name="Liu X.J."/>
            <person name="Jiang F."/>
            <person name="Liu L.J."/>
        </authorList>
    </citation>
    <scope>NUCLEOTIDE SEQUENCE</scope>
    <source>
        <strain evidence="1">JR1</strain>
    </source>
</reference>
<dbReference type="RefSeq" id="WP_212191448.1">
    <property type="nucleotide sequence ID" value="NZ_JAGTAR010000019.1"/>
</dbReference>